<protein>
    <submittedName>
        <fullName evidence="1">Uncharacterized protein</fullName>
    </submittedName>
</protein>
<organism evidence="1 2">
    <name type="scientific">Fusarium solani subsp. cucurbitae</name>
    <name type="common">Neocosmosporum cucurbitae</name>
    <dbReference type="NCBI Taxonomy" id="2747967"/>
    <lineage>
        <taxon>Eukaryota</taxon>
        <taxon>Fungi</taxon>
        <taxon>Dikarya</taxon>
        <taxon>Ascomycota</taxon>
        <taxon>Pezizomycotina</taxon>
        <taxon>Sordariomycetes</taxon>
        <taxon>Hypocreomycetidae</taxon>
        <taxon>Hypocreales</taxon>
        <taxon>Nectriaceae</taxon>
        <taxon>Fusarium</taxon>
        <taxon>Fusarium solani species complex</taxon>
    </lineage>
</organism>
<accession>A0ACD3ZCP0</accession>
<evidence type="ECO:0000313" key="2">
    <source>
        <dbReference type="Proteomes" id="UP000830768"/>
    </source>
</evidence>
<reference evidence="1" key="1">
    <citation type="submission" date="2021-11" db="EMBL/GenBank/DDBJ databases">
        <title>Fusarium solani-melongenae Genome sequencing and assembly.</title>
        <authorList>
            <person name="Xie S."/>
            <person name="Huang L."/>
            <person name="Zhang X."/>
        </authorList>
    </citation>
    <scope>NUCLEOTIDE SEQUENCE</scope>
    <source>
        <strain evidence="1">CRI 24-3</strain>
    </source>
</reference>
<evidence type="ECO:0000313" key="1">
    <source>
        <dbReference type="EMBL" id="UPK98972.1"/>
    </source>
</evidence>
<dbReference type="Proteomes" id="UP000830768">
    <property type="component" value="Chromosome 8"/>
</dbReference>
<gene>
    <name evidence="1" type="ORF">LCI18_009907</name>
</gene>
<proteinExistence type="predicted"/>
<name>A0ACD3ZCP0_FUSSC</name>
<sequence length="159" mass="18290">MAYNLHLALSIAPCSSYEDGTSSLLCILGTYRQAANSRHGLALVCTSRTLHEKLILRLYKEAGRKLSWYPLLFGVTEGKIPVLERCLEAGASLDYRWPYVGHFKSLCYYEDFRYYQPLDWAKWSGQKEAWKWLVSKKATSARDQFSEERGSDTVYIPMS</sequence>
<keyword evidence="2" id="KW-1185">Reference proteome</keyword>
<dbReference type="EMBL" id="CP090036">
    <property type="protein sequence ID" value="UPK98972.1"/>
    <property type="molecule type" value="Genomic_DNA"/>
</dbReference>